<proteinExistence type="predicted"/>
<sequence>MKEKKTKEQAIEALVEPLNTLRKEKHVQDMVVGRFQELILEEGLFSQTIREFIYPMAVFRQDGTIVFVSNALTEETGLYITESCVKMHNILNRITDSNFQILDAVEDVFSGKTSFLTNLFDPLAMFIRESSSKQADCSKHQSAIFFPIAEDGGQITHGAVIFIK</sequence>
<protein>
    <recommendedName>
        <fullName evidence="3">PAS fold-containing protein</fullName>
    </recommendedName>
</protein>
<evidence type="ECO:0000313" key="1">
    <source>
        <dbReference type="EMBL" id="SHI98823.1"/>
    </source>
</evidence>
<reference evidence="2" key="1">
    <citation type="submission" date="2016-11" db="EMBL/GenBank/DDBJ databases">
        <authorList>
            <person name="Varghese N."/>
            <person name="Submissions S."/>
        </authorList>
    </citation>
    <scope>NUCLEOTIDE SEQUENCE [LARGE SCALE GENOMIC DNA]</scope>
    <source>
        <strain evidence="2">DSM 15449</strain>
    </source>
</reference>
<evidence type="ECO:0008006" key="3">
    <source>
        <dbReference type="Google" id="ProtNLM"/>
    </source>
</evidence>
<dbReference type="EMBL" id="FQXJ01000032">
    <property type="protein sequence ID" value="SHI98823.1"/>
    <property type="molecule type" value="Genomic_DNA"/>
</dbReference>
<dbReference type="RefSeq" id="WP_073033075.1">
    <property type="nucleotide sequence ID" value="NZ_FQXJ01000032.1"/>
</dbReference>
<organism evidence="1 2">
    <name type="scientific">Desulfosporosinus lacus DSM 15449</name>
    <dbReference type="NCBI Taxonomy" id="1121420"/>
    <lineage>
        <taxon>Bacteria</taxon>
        <taxon>Bacillati</taxon>
        <taxon>Bacillota</taxon>
        <taxon>Clostridia</taxon>
        <taxon>Eubacteriales</taxon>
        <taxon>Desulfitobacteriaceae</taxon>
        <taxon>Desulfosporosinus</taxon>
    </lineage>
</organism>
<dbReference type="AlphaFoldDB" id="A0A1M6FMF1"/>
<evidence type="ECO:0000313" key="2">
    <source>
        <dbReference type="Proteomes" id="UP000183954"/>
    </source>
</evidence>
<gene>
    <name evidence="1" type="ORF">SAMN02746098_04963</name>
</gene>
<dbReference type="STRING" id="1121420.SAMN02746098_04963"/>
<dbReference type="Proteomes" id="UP000183954">
    <property type="component" value="Unassembled WGS sequence"/>
</dbReference>
<name>A0A1M6FMF1_9FIRM</name>
<keyword evidence="2" id="KW-1185">Reference proteome</keyword>
<accession>A0A1M6FMF1</accession>
<dbReference type="OrthoDB" id="1809137at2"/>